<feature type="domain" description="N-acetyltransferase" evidence="1">
    <location>
        <begin position="13"/>
        <end position="75"/>
    </location>
</feature>
<dbReference type="AlphaFoldDB" id="A0A914V7T0"/>
<protein>
    <submittedName>
        <fullName evidence="3">N-acetyltransferase domain-containing protein</fullName>
    </submittedName>
</protein>
<dbReference type="Pfam" id="PF00583">
    <property type="entry name" value="Acetyltransf_1"/>
    <property type="match status" value="1"/>
</dbReference>
<dbReference type="Proteomes" id="UP000887566">
    <property type="component" value="Unplaced"/>
</dbReference>
<dbReference type="PANTHER" id="PTHR47237:SF1">
    <property type="entry name" value="SLL0310 PROTEIN"/>
    <property type="match status" value="1"/>
</dbReference>
<sequence length="113" mass="12879">MMANLKNWETIKDGRCSVVGLSITWKDDYIGLVIFIQPETINISYLGNYFVSEQYRGKGIGGRIWKLMMEHTDNSRVVVLGSFEAMVPKYRARDTPVPGTILERIHGDTARLK</sequence>
<dbReference type="InterPro" id="IPR000182">
    <property type="entry name" value="GNAT_dom"/>
</dbReference>
<reference evidence="3" key="1">
    <citation type="submission" date="2022-11" db="UniProtKB">
        <authorList>
            <consortium name="WormBaseParasite"/>
        </authorList>
    </citation>
    <scope>IDENTIFICATION</scope>
</reference>
<evidence type="ECO:0000259" key="1">
    <source>
        <dbReference type="Pfam" id="PF00583"/>
    </source>
</evidence>
<dbReference type="Gene3D" id="3.40.630.30">
    <property type="match status" value="1"/>
</dbReference>
<dbReference type="InterPro" id="IPR052729">
    <property type="entry name" value="Acyl/Acetyltrans_Enzymes"/>
</dbReference>
<name>A0A914V7T0_9BILA</name>
<keyword evidence="2" id="KW-1185">Reference proteome</keyword>
<dbReference type="InterPro" id="IPR016181">
    <property type="entry name" value="Acyl_CoA_acyltransferase"/>
</dbReference>
<dbReference type="CDD" id="cd04301">
    <property type="entry name" value="NAT_SF"/>
    <property type="match status" value="1"/>
</dbReference>
<dbReference type="SUPFAM" id="SSF55729">
    <property type="entry name" value="Acyl-CoA N-acyltransferases (Nat)"/>
    <property type="match status" value="1"/>
</dbReference>
<evidence type="ECO:0000313" key="2">
    <source>
        <dbReference type="Proteomes" id="UP000887566"/>
    </source>
</evidence>
<dbReference type="GO" id="GO:0016747">
    <property type="term" value="F:acyltransferase activity, transferring groups other than amino-acyl groups"/>
    <property type="evidence" value="ECO:0007669"/>
    <property type="project" value="InterPro"/>
</dbReference>
<organism evidence="2 3">
    <name type="scientific">Plectus sambesii</name>
    <dbReference type="NCBI Taxonomy" id="2011161"/>
    <lineage>
        <taxon>Eukaryota</taxon>
        <taxon>Metazoa</taxon>
        <taxon>Ecdysozoa</taxon>
        <taxon>Nematoda</taxon>
        <taxon>Chromadorea</taxon>
        <taxon>Plectida</taxon>
        <taxon>Plectina</taxon>
        <taxon>Plectoidea</taxon>
        <taxon>Plectidae</taxon>
        <taxon>Plectus</taxon>
    </lineage>
</organism>
<evidence type="ECO:0000313" key="3">
    <source>
        <dbReference type="WBParaSite" id="PSAMB.scaffold16323size1354.g36883.t1"/>
    </source>
</evidence>
<proteinExistence type="predicted"/>
<dbReference type="WBParaSite" id="PSAMB.scaffold16323size1354.g36883.t1">
    <property type="protein sequence ID" value="PSAMB.scaffold16323size1354.g36883.t1"/>
    <property type="gene ID" value="PSAMB.scaffold16323size1354.g36883"/>
</dbReference>
<accession>A0A914V7T0</accession>
<dbReference type="PANTHER" id="PTHR47237">
    <property type="entry name" value="SLL0310 PROTEIN"/>
    <property type="match status" value="1"/>
</dbReference>